<feature type="domain" description="Doubled CXXCH motif" evidence="2">
    <location>
        <begin position="145"/>
        <end position="183"/>
    </location>
</feature>
<name>A0A8J6NG74_9BACT</name>
<feature type="domain" description="Doubled CXXCH motif" evidence="2">
    <location>
        <begin position="96"/>
        <end position="135"/>
    </location>
</feature>
<comment type="caution">
    <text evidence="3">The sequence shown here is derived from an EMBL/GenBank/DDBJ whole genome shotgun (WGS) entry which is preliminary data.</text>
</comment>
<dbReference type="Pfam" id="PF09699">
    <property type="entry name" value="Paired_CXXCH_1"/>
    <property type="match status" value="5"/>
</dbReference>
<dbReference type="PANTHER" id="PTHR39425:SF1">
    <property type="entry name" value="CYTOCHROME C7-LIKE DOMAIN-CONTAINING PROTEIN"/>
    <property type="match status" value="1"/>
</dbReference>
<proteinExistence type="predicted"/>
<dbReference type="InterPro" id="IPR010177">
    <property type="entry name" value="Paired_CXXCH_1"/>
</dbReference>
<feature type="domain" description="Doubled CXXCH motif" evidence="2">
    <location>
        <begin position="194"/>
        <end position="234"/>
    </location>
</feature>
<evidence type="ECO:0000259" key="2">
    <source>
        <dbReference type="Pfam" id="PF09699"/>
    </source>
</evidence>
<evidence type="ECO:0000256" key="1">
    <source>
        <dbReference type="SAM" id="SignalP"/>
    </source>
</evidence>
<feature type="domain" description="Doubled CXXCH motif" evidence="2">
    <location>
        <begin position="255"/>
        <end position="304"/>
    </location>
</feature>
<feature type="chain" id="PRO_5035198015" evidence="1">
    <location>
        <begin position="26"/>
        <end position="408"/>
    </location>
</feature>
<dbReference type="Proteomes" id="UP000614424">
    <property type="component" value="Unassembled WGS sequence"/>
</dbReference>
<sequence>MKRIHYYILPVLLLCLVILPNKLQAASCSTSACHADIGRGKVVHEPTRIGECLNCHQSSNSGHPSGNGADFVLTATGSSLCLACHDSEGFSGDHEHGPSASGACLYCHDPHSSQQDNLLRMAPKDMCFSCHTDFKLQLQGPAFVHSAIEDLDCSACHVSHAGSIPGLLKGETTTLCLGCHDEIESKYKRSLRKHKPLYTGGRCANCHSAHFSDYRFLLPAEGSGLCFNCHGNKDEESTSALRNIKQEIEGKEFVHAPVEDQGCDGCHDTHGSSHGAILKGPYPATVYAPYDENGYDLCFECHDKELLTSRMTDDATDFRNGSLNLHFRHVAIDRKGRTCAACHSVHASEGQKLINPEGIPFGKWKIPVRFETTETGGSCIPGCHQAMVYDREEAFDNSKKTTSEEEDR</sequence>
<dbReference type="InterPro" id="IPR036280">
    <property type="entry name" value="Multihaem_cyt_sf"/>
</dbReference>
<feature type="domain" description="Doubled CXXCH motif" evidence="2">
    <location>
        <begin position="44"/>
        <end position="88"/>
    </location>
</feature>
<dbReference type="Gene3D" id="3.90.10.10">
    <property type="entry name" value="Cytochrome C3"/>
    <property type="match status" value="3"/>
</dbReference>
<dbReference type="AlphaFoldDB" id="A0A8J6NG74"/>
<dbReference type="EMBL" id="JACNJZ010000127">
    <property type="protein sequence ID" value="MBC8318084.1"/>
    <property type="molecule type" value="Genomic_DNA"/>
</dbReference>
<dbReference type="PANTHER" id="PTHR39425">
    <property type="entry name" value="LIPOPROTEIN CYTOCHROME C"/>
    <property type="match status" value="1"/>
</dbReference>
<reference evidence="3 4" key="1">
    <citation type="submission" date="2020-08" db="EMBL/GenBank/DDBJ databases">
        <title>Bridging the membrane lipid divide: bacteria of the FCB group superphylum have the potential to synthesize archaeal ether lipids.</title>
        <authorList>
            <person name="Villanueva L."/>
            <person name="Von Meijenfeldt F.A.B."/>
            <person name="Westbye A.B."/>
            <person name="Yadav S."/>
            <person name="Hopmans E.C."/>
            <person name="Dutilh B.E."/>
            <person name="Sinninghe Damste J.S."/>
        </authorList>
    </citation>
    <scope>NUCLEOTIDE SEQUENCE [LARGE SCALE GENOMIC DNA]</scope>
    <source>
        <strain evidence="3">NIOZ-UU47</strain>
    </source>
</reference>
<gene>
    <name evidence="3" type="ORF">H8E41_09265</name>
</gene>
<protein>
    <submittedName>
        <fullName evidence="3">Cytochrome C</fullName>
    </submittedName>
</protein>
<evidence type="ECO:0000313" key="3">
    <source>
        <dbReference type="EMBL" id="MBC8318084.1"/>
    </source>
</evidence>
<dbReference type="PROSITE" id="PS51257">
    <property type="entry name" value="PROKAR_LIPOPROTEIN"/>
    <property type="match status" value="1"/>
</dbReference>
<dbReference type="NCBIfam" id="TIGR01905">
    <property type="entry name" value="paired_CXXCH_1"/>
    <property type="match status" value="5"/>
</dbReference>
<dbReference type="SUPFAM" id="SSF48695">
    <property type="entry name" value="Multiheme cytochromes"/>
    <property type="match status" value="1"/>
</dbReference>
<evidence type="ECO:0000313" key="4">
    <source>
        <dbReference type="Proteomes" id="UP000614424"/>
    </source>
</evidence>
<feature type="signal peptide" evidence="1">
    <location>
        <begin position="1"/>
        <end position="25"/>
    </location>
</feature>
<accession>A0A8J6NG74</accession>
<keyword evidence="1" id="KW-0732">Signal</keyword>
<organism evidence="3 4">
    <name type="scientific">Candidatus Desulfobia pelagia</name>
    <dbReference type="NCBI Taxonomy" id="2841692"/>
    <lineage>
        <taxon>Bacteria</taxon>
        <taxon>Pseudomonadati</taxon>
        <taxon>Thermodesulfobacteriota</taxon>
        <taxon>Desulfobulbia</taxon>
        <taxon>Desulfobulbales</taxon>
        <taxon>Desulfobulbaceae</taxon>
        <taxon>Candidatus Desulfobia</taxon>
    </lineage>
</organism>